<dbReference type="OMA" id="MWMISKK"/>
<dbReference type="Proteomes" id="UP000005222">
    <property type="component" value="Chromosome F"/>
</dbReference>
<feature type="transmembrane region" description="Helical" evidence="2">
    <location>
        <begin position="275"/>
        <end position="296"/>
    </location>
</feature>
<dbReference type="AlphaFoldDB" id="G8YMJ7"/>
<dbReference type="GO" id="GO:0004932">
    <property type="term" value="F:mating-type factor pheromone receptor activity"/>
    <property type="evidence" value="ECO:0007669"/>
    <property type="project" value="InterPro"/>
</dbReference>
<protein>
    <submittedName>
        <fullName evidence="3">Piso0_001362 protein</fullName>
    </submittedName>
</protein>
<dbReference type="PANTHER" id="PTHR28009:SF1">
    <property type="entry name" value="PHEROMONE ALPHA FACTOR RECEPTOR"/>
    <property type="match status" value="1"/>
</dbReference>
<keyword evidence="2" id="KW-1133">Transmembrane helix</keyword>
<feature type="compositionally biased region" description="Low complexity" evidence="1">
    <location>
        <begin position="341"/>
        <end position="361"/>
    </location>
</feature>
<dbReference type="InterPro" id="IPR027458">
    <property type="entry name" value="STE2_TM1-TM2_sf"/>
</dbReference>
<dbReference type="EMBL" id="FO082054">
    <property type="protein sequence ID" value="CCE88593.1"/>
    <property type="molecule type" value="Genomic_DNA"/>
</dbReference>
<name>G8YMJ7_PICSO</name>
<organism evidence="3 4">
    <name type="scientific">Pichia sorbitophila (strain ATCC MYA-4447 / BCRC 22081 / CBS 7064 / NBRC 10061 / NRRL Y-12695)</name>
    <name type="common">Hybrid yeast</name>
    <dbReference type="NCBI Taxonomy" id="559304"/>
    <lineage>
        <taxon>Eukaryota</taxon>
        <taxon>Fungi</taxon>
        <taxon>Dikarya</taxon>
        <taxon>Ascomycota</taxon>
        <taxon>Saccharomycotina</taxon>
        <taxon>Pichiomycetes</taxon>
        <taxon>Debaryomycetaceae</taxon>
        <taxon>Millerozyma</taxon>
    </lineage>
</organism>
<dbReference type="Gene3D" id="1.10.287.920">
    <property type="entry name" value="Pheromone alpha factor receptor"/>
    <property type="match status" value="1"/>
</dbReference>
<feature type="region of interest" description="Disordered" evidence="1">
    <location>
        <begin position="336"/>
        <end position="361"/>
    </location>
</feature>
<dbReference type="FunCoup" id="G8YMJ7">
    <property type="interactions" value="175"/>
</dbReference>
<proteinExistence type="predicted"/>
<sequence length="446" mass="49476">MRIIKDDTLDPRQIVLNYSLSLTNNDDVYGVRFSMLEDHTNQMAGFVAAYSSAIGICLLVLIVLWVVTQNKRTPVFVLNQLSLTFMVIRSSLYLVHLNGPLSSLSFTFTGIFTPEYQKYCRVVLAANAFEVILITCILSSMTYQIYIIFKSPEVKKLGITLTVFMSMVNTVIVGLYINNAVVSSKVYYNLSNNNARTVRTGNWVTDVPFILFSASVVSTCVMLICKLVCAIRSRRYLGLRQFDVFHILLVMSTQTLIVPSILTLINFGVSAFRRNLLVVISILLIVISLPLSSMWASTANNSPMASSASLNFLSRCASSVSDVSSDCSEQKFSLMPRKLSKSTSRTPSSLSRNSSPTTLTSVTKMGLSNIPKFGTPSPSSLPSNIEQIINEEMNVGVESTHEYLDSTPRRDSFDRIIDQVKEGEFISITSHNVHGSPMEDSSAHRH</sequence>
<dbReference type="GO" id="GO:0038038">
    <property type="term" value="C:G protein-coupled receptor homodimeric complex"/>
    <property type="evidence" value="ECO:0007669"/>
    <property type="project" value="TreeGrafter"/>
</dbReference>
<evidence type="ECO:0000256" key="1">
    <source>
        <dbReference type="SAM" id="MobiDB-lite"/>
    </source>
</evidence>
<dbReference type="InterPro" id="IPR000366">
    <property type="entry name" value="GPCR_STE2"/>
</dbReference>
<dbReference type="STRING" id="559304.G8YMJ7"/>
<dbReference type="CDD" id="cd14939">
    <property type="entry name" value="7tmD_STE2"/>
    <property type="match status" value="1"/>
</dbReference>
<keyword evidence="4" id="KW-1185">Reference proteome</keyword>
<gene>
    <name evidence="3" type="primary">Piso0_001362</name>
    <name evidence="3" type="ORF">GNLVRS01_PISO0F04823g</name>
</gene>
<feature type="transmembrane region" description="Helical" evidence="2">
    <location>
        <begin position="43"/>
        <end position="68"/>
    </location>
</feature>
<dbReference type="eggNOG" id="ENOG502QTV4">
    <property type="taxonomic scope" value="Eukaryota"/>
</dbReference>
<dbReference type="InParanoid" id="G8YMJ7"/>
<feature type="transmembrane region" description="Helical" evidence="2">
    <location>
        <begin position="122"/>
        <end position="145"/>
    </location>
</feature>
<dbReference type="OrthoDB" id="5402633at2759"/>
<evidence type="ECO:0000256" key="2">
    <source>
        <dbReference type="SAM" id="Phobius"/>
    </source>
</evidence>
<feature type="transmembrane region" description="Helical" evidence="2">
    <location>
        <begin position="209"/>
        <end position="232"/>
    </location>
</feature>
<evidence type="ECO:0000313" key="3">
    <source>
        <dbReference type="EMBL" id="CCE88593.1"/>
    </source>
</evidence>
<dbReference type="PANTHER" id="PTHR28009">
    <property type="entry name" value="PHEROMONE ALPHA FACTOR RECEPTOR"/>
    <property type="match status" value="1"/>
</dbReference>
<dbReference type="HOGENOM" id="CLU_038593_0_0_1"/>
<keyword evidence="2" id="KW-0812">Transmembrane</keyword>
<dbReference type="Pfam" id="PF02116">
    <property type="entry name" value="STE2"/>
    <property type="match status" value="1"/>
</dbReference>
<reference evidence="3 4" key="1">
    <citation type="journal article" date="2012" name="G3 (Bethesda)">
        <title>Pichia sorbitophila, an interspecies yeast hybrid reveals early steps of genome resolution following polyploidization.</title>
        <authorList>
            <person name="Leh Louis V."/>
            <person name="Despons L."/>
            <person name="Friedrich A."/>
            <person name="Martin T."/>
            <person name="Durrens P."/>
            <person name="Casaregola S."/>
            <person name="Neuveglise C."/>
            <person name="Fairhead C."/>
            <person name="Marck C."/>
            <person name="Cruz J.A."/>
            <person name="Straub M.L."/>
            <person name="Kugler V."/>
            <person name="Sacerdot C."/>
            <person name="Uzunov Z."/>
            <person name="Thierry A."/>
            <person name="Weiss S."/>
            <person name="Bleykasten C."/>
            <person name="De Montigny J."/>
            <person name="Jacques N."/>
            <person name="Jung P."/>
            <person name="Lemaire M."/>
            <person name="Mallet S."/>
            <person name="Morel G."/>
            <person name="Richard G.F."/>
            <person name="Sarkar A."/>
            <person name="Savel G."/>
            <person name="Schacherer J."/>
            <person name="Seret M.L."/>
            <person name="Talla E."/>
            <person name="Samson G."/>
            <person name="Jubin C."/>
            <person name="Poulain J."/>
            <person name="Vacherie B."/>
            <person name="Barbe V."/>
            <person name="Pelletier E."/>
            <person name="Sherman D.J."/>
            <person name="Westhof E."/>
            <person name="Weissenbach J."/>
            <person name="Baret P.V."/>
            <person name="Wincker P."/>
            <person name="Gaillardin C."/>
            <person name="Dujon B."/>
            <person name="Souciet J.L."/>
        </authorList>
    </citation>
    <scope>NUCLEOTIDE SEQUENCE [LARGE SCALE GENOMIC DNA]</scope>
    <source>
        <strain evidence="4">ATCC MYA-4447 / BCRC 22081 / CBS 7064 / NBRC 10061 / NRRL Y-12695</strain>
    </source>
</reference>
<accession>G8YMJ7</accession>
<dbReference type="GO" id="GO:0000750">
    <property type="term" value="P:pheromone-dependent signal transduction involved in conjugation with cellular fusion"/>
    <property type="evidence" value="ECO:0007669"/>
    <property type="project" value="TreeGrafter"/>
</dbReference>
<dbReference type="PRINTS" id="PR00250">
    <property type="entry name" value="GPCRSTE2"/>
</dbReference>
<evidence type="ECO:0000313" key="4">
    <source>
        <dbReference type="Proteomes" id="UP000005222"/>
    </source>
</evidence>
<keyword evidence="2" id="KW-0472">Membrane</keyword>
<feature type="transmembrane region" description="Helical" evidence="2">
    <location>
        <begin position="244"/>
        <end position="269"/>
    </location>
</feature>
<feature type="transmembrane region" description="Helical" evidence="2">
    <location>
        <begin position="157"/>
        <end position="177"/>
    </location>
</feature>